<sequence length="331" mass="39236">MSTSNINDFFHNWHNRSSEYDLCSYHIQESTPHFSEFRKVCRAVEKTLIYLNPENYKELDNCKPYEYISYFLYDKIKNIDTNNYFQTFYGILNSILSSHGKGKMCNIIEFNTNKDEFANKKELYFRGEIIHWIKLKYESYFQFFQDFCKNYLKECFQFYNQNIKDKYCKKLEHCEKEIESFSKNINETMTFLKEKKIDIMEEEIQLPPKTGCPSKEQKDSVEQQVHNQAHPGQQMVHVFTNPNPESVLIGSPNADTNVTAGTVSGTFLGISLLSLLFWKFTPLGSRIQHKIWNKGNNYNLEHQNDEIILDTSTNEDIYSYNNKYNIQYQSV</sequence>
<dbReference type="Proteomes" id="UP000078546">
    <property type="component" value="Unassembled WGS sequence"/>
</dbReference>
<protein>
    <submittedName>
        <fullName evidence="1">PIR Superfamily Protein</fullName>
    </submittedName>
</protein>
<dbReference type="Pfam" id="PF05795">
    <property type="entry name" value="Plasmodium_Vir"/>
    <property type="match status" value="1"/>
</dbReference>
<proteinExistence type="predicted"/>
<dbReference type="AlphaFoldDB" id="A0A1A8XAB1"/>
<evidence type="ECO:0000313" key="1">
    <source>
        <dbReference type="EMBL" id="SBT01208.1"/>
    </source>
</evidence>
<dbReference type="EMBL" id="FLQV01002363">
    <property type="protein sequence ID" value="SBT01208.1"/>
    <property type="molecule type" value="Genomic_DNA"/>
</dbReference>
<dbReference type="InterPro" id="IPR008780">
    <property type="entry name" value="Plasmodium_Vir"/>
</dbReference>
<name>A0A1A8XAB1_PLAOA</name>
<reference evidence="2" key="1">
    <citation type="submission" date="2016-05" db="EMBL/GenBank/DDBJ databases">
        <authorList>
            <person name="Naeem Raeece"/>
        </authorList>
    </citation>
    <scope>NUCLEOTIDE SEQUENCE [LARGE SCALE GENOMIC DNA]</scope>
</reference>
<organism evidence="1 2">
    <name type="scientific">Plasmodium ovale curtisi</name>
    <dbReference type="NCBI Taxonomy" id="864141"/>
    <lineage>
        <taxon>Eukaryota</taxon>
        <taxon>Sar</taxon>
        <taxon>Alveolata</taxon>
        <taxon>Apicomplexa</taxon>
        <taxon>Aconoidasida</taxon>
        <taxon>Haemosporida</taxon>
        <taxon>Plasmodiidae</taxon>
        <taxon>Plasmodium</taxon>
        <taxon>Plasmodium (Plasmodium)</taxon>
    </lineage>
</organism>
<gene>
    <name evidence="1" type="ORF">POVCU1_065200</name>
</gene>
<evidence type="ECO:0000313" key="2">
    <source>
        <dbReference type="Proteomes" id="UP000078546"/>
    </source>
</evidence>
<accession>A0A1A8XAB1</accession>